<dbReference type="RefSeq" id="XP_035694205.1">
    <property type="nucleotide sequence ID" value="XM_035838312.1"/>
</dbReference>
<protein>
    <submittedName>
        <fullName evidence="4">Uncharacterized protein LOC118428290</fullName>
    </submittedName>
</protein>
<organism evidence="3 4">
    <name type="scientific">Branchiostoma floridae</name>
    <name type="common">Florida lancelet</name>
    <name type="synonym">Amphioxus</name>
    <dbReference type="NCBI Taxonomy" id="7739"/>
    <lineage>
        <taxon>Eukaryota</taxon>
        <taxon>Metazoa</taxon>
        <taxon>Chordata</taxon>
        <taxon>Cephalochordata</taxon>
        <taxon>Leptocardii</taxon>
        <taxon>Amphioxiformes</taxon>
        <taxon>Branchiostomatidae</taxon>
        <taxon>Branchiostoma</taxon>
    </lineage>
</organism>
<proteinExistence type="predicted"/>
<dbReference type="Gene3D" id="2.60.40.2080">
    <property type="match status" value="1"/>
</dbReference>
<dbReference type="Proteomes" id="UP000001554">
    <property type="component" value="Chromosome 12"/>
</dbReference>
<sequence length="146" mass="17078">MAAKDQRFQVEMQHLRSEMATMEQDMRAEMQQLEDEMMAKDQRIQVLEQRDYIKRCETGALATNPYNVLASGYGYRYNYQTVNFSRAFRKTPVVTIGLTVLDHAHDVTLRVQTDVTDVSTTRLTVRFGAWEDAKLYYARLYWMACA</sequence>
<dbReference type="GeneID" id="118428290"/>
<dbReference type="Pfam" id="PF09458">
    <property type="entry name" value="H_lectin"/>
    <property type="match status" value="1"/>
</dbReference>
<dbReference type="InterPro" id="IPR019019">
    <property type="entry name" value="H-type_lectin_domain"/>
</dbReference>
<dbReference type="GO" id="GO:0007155">
    <property type="term" value="P:cell adhesion"/>
    <property type="evidence" value="ECO:0007669"/>
    <property type="project" value="InterPro"/>
</dbReference>
<dbReference type="SUPFAM" id="SSF141086">
    <property type="entry name" value="Agglutinin HPA-like"/>
    <property type="match status" value="1"/>
</dbReference>
<keyword evidence="1" id="KW-0175">Coiled coil</keyword>
<reference evidence="3" key="1">
    <citation type="journal article" date="2020" name="Nat. Ecol. Evol.">
        <title>Deeply conserved synteny resolves early events in vertebrate evolution.</title>
        <authorList>
            <person name="Simakov O."/>
            <person name="Marletaz F."/>
            <person name="Yue J.X."/>
            <person name="O'Connell B."/>
            <person name="Jenkins J."/>
            <person name="Brandt A."/>
            <person name="Calef R."/>
            <person name="Tung C.H."/>
            <person name="Huang T.K."/>
            <person name="Schmutz J."/>
            <person name="Satoh N."/>
            <person name="Yu J.K."/>
            <person name="Putnam N.H."/>
            <person name="Green R.E."/>
            <person name="Rokhsar D.S."/>
        </authorList>
    </citation>
    <scope>NUCLEOTIDE SEQUENCE [LARGE SCALE GENOMIC DNA]</scope>
    <source>
        <strain evidence="3">S238N-H82</strain>
    </source>
</reference>
<reference evidence="4" key="2">
    <citation type="submission" date="2025-08" db="UniProtKB">
        <authorList>
            <consortium name="RefSeq"/>
        </authorList>
    </citation>
    <scope>IDENTIFICATION</scope>
    <source>
        <strain evidence="4">S238N-H82</strain>
        <tissue evidence="4">Testes</tissue>
    </source>
</reference>
<evidence type="ECO:0000313" key="3">
    <source>
        <dbReference type="Proteomes" id="UP000001554"/>
    </source>
</evidence>
<dbReference type="AlphaFoldDB" id="A0A9J7N8X7"/>
<keyword evidence="3" id="KW-1185">Reference proteome</keyword>
<dbReference type="KEGG" id="bfo:118428290"/>
<evidence type="ECO:0000256" key="1">
    <source>
        <dbReference type="SAM" id="Coils"/>
    </source>
</evidence>
<feature type="coiled-coil region" evidence="1">
    <location>
        <begin position="12"/>
        <end position="50"/>
    </location>
</feature>
<dbReference type="GO" id="GO:0030246">
    <property type="term" value="F:carbohydrate binding"/>
    <property type="evidence" value="ECO:0007669"/>
    <property type="project" value="InterPro"/>
</dbReference>
<dbReference type="OrthoDB" id="6109395at2759"/>
<feature type="domain" description="H-type lectin" evidence="2">
    <location>
        <begin position="80"/>
        <end position="144"/>
    </location>
</feature>
<dbReference type="OMA" id="QLEDEMM"/>
<evidence type="ECO:0000259" key="2">
    <source>
        <dbReference type="Pfam" id="PF09458"/>
    </source>
</evidence>
<accession>A0A9J7N8X7</accession>
<dbReference type="InterPro" id="IPR037221">
    <property type="entry name" value="H-type_lectin_dom_sf"/>
</dbReference>
<gene>
    <name evidence="4" type="primary">LOC118428290</name>
</gene>
<name>A0A9J7N8X7_BRAFL</name>
<evidence type="ECO:0000313" key="4">
    <source>
        <dbReference type="RefSeq" id="XP_035694205.1"/>
    </source>
</evidence>